<keyword evidence="2" id="KW-1185">Reference proteome</keyword>
<comment type="caution">
    <text evidence="1">The sequence shown here is derived from an EMBL/GenBank/DDBJ whole genome shotgun (WGS) entry which is preliminary data.</text>
</comment>
<name>A0ABP6LYC0_9ACTN</name>
<accession>A0ABP6LYC0</accession>
<proteinExistence type="predicted"/>
<evidence type="ECO:0000313" key="1">
    <source>
        <dbReference type="EMBL" id="GAA3062721.1"/>
    </source>
</evidence>
<protein>
    <submittedName>
        <fullName evidence="1">Uncharacterized protein</fullName>
    </submittedName>
</protein>
<sequence>MIDTTMSAPVDLPLPLEWPAPAPHCRVCTALAKQRAEAAEARDYSRVSDCNVEIREHKDDHPRRRP</sequence>
<dbReference type="Proteomes" id="UP001501532">
    <property type="component" value="Unassembled WGS sequence"/>
</dbReference>
<dbReference type="EMBL" id="BAAAUF010000050">
    <property type="protein sequence ID" value="GAA3062721.1"/>
    <property type="molecule type" value="Genomic_DNA"/>
</dbReference>
<gene>
    <name evidence="1" type="ORF">GCM10010448_52560</name>
</gene>
<reference evidence="2" key="1">
    <citation type="journal article" date="2019" name="Int. J. Syst. Evol. Microbiol.">
        <title>The Global Catalogue of Microorganisms (GCM) 10K type strain sequencing project: providing services to taxonomists for standard genome sequencing and annotation.</title>
        <authorList>
            <consortium name="The Broad Institute Genomics Platform"/>
            <consortium name="The Broad Institute Genome Sequencing Center for Infectious Disease"/>
            <person name="Wu L."/>
            <person name="Ma J."/>
        </authorList>
    </citation>
    <scope>NUCLEOTIDE SEQUENCE [LARGE SCALE GENOMIC DNA]</scope>
    <source>
        <strain evidence="2">JCM 9091</strain>
    </source>
</reference>
<organism evidence="1 2">
    <name type="scientific">Streptomyces glomeratus</name>
    <dbReference type="NCBI Taxonomy" id="284452"/>
    <lineage>
        <taxon>Bacteria</taxon>
        <taxon>Bacillati</taxon>
        <taxon>Actinomycetota</taxon>
        <taxon>Actinomycetes</taxon>
        <taxon>Kitasatosporales</taxon>
        <taxon>Streptomycetaceae</taxon>
        <taxon>Streptomyces</taxon>
    </lineage>
</organism>
<evidence type="ECO:0000313" key="2">
    <source>
        <dbReference type="Proteomes" id="UP001501532"/>
    </source>
</evidence>